<dbReference type="GO" id="GO:0008270">
    <property type="term" value="F:zinc ion binding"/>
    <property type="evidence" value="ECO:0007669"/>
    <property type="project" value="InterPro"/>
</dbReference>
<dbReference type="Proteomes" id="UP000265631">
    <property type="component" value="Unassembled WGS sequence"/>
</dbReference>
<keyword evidence="6" id="KW-1185">Reference proteome</keyword>
<reference evidence="5 6" key="1">
    <citation type="journal article" date="2018" name="PLoS Pathog.">
        <title>Evolution of structural diversity of trichothecenes, a family of toxins produced by plant pathogenic and entomopathogenic fungi.</title>
        <authorList>
            <person name="Proctor R.H."/>
            <person name="McCormick S.P."/>
            <person name="Kim H.S."/>
            <person name="Cardoza R.E."/>
            <person name="Stanley A.M."/>
            <person name="Lindo L."/>
            <person name="Kelly A."/>
            <person name="Brown D.W."/>
            <person name="Lee T."/>
            <person name="Vaughan M.M."/>
            <person name="Alexander N.J."/>
            <person name="Busman M."/>
            <person name="Gutierrez S."/>
        </authorList>
    </citation>
    <scope>NUCLEOTIDE SEQUENCE [LARGE SCALE GENOMIC DNA]</scope>
    <source>
        <strain evidence="5 6">NRRL 13405</strain>
    </source>
</reference>
<dbReference type="InterPro" id="IPR050613">
    <property type="entry name" value="Sec_Metabolite_Reg"/>
</dbReference>
<evidence type="ECO:0000256" key="3">
    <source>
        <dbReference type="ARBA" id="ARBA00023242"/>
    </source>
</evidence>
<keyword evidence="3" id="KW-0539">Nucleus</keyword>
<dbReference type="STRING" id="2594813.A0A395M8K9"/>
<dbReference type="AlphaFoldDB" id="A0A395M8K9"/>
<dbReference type="CDD" id="cd12148">
    <property type="entry name" value="fungal_TF_MHR"/>
    <property type="match status" value="1"/>
</dbReference>
<dbReference type="SUPFAM" id="SSF57701">
    <property type="entry name" value="Zn2/Cys6 DNA-binding domain"/>
    <property type="match status" value="1"/>
</dbReference>
<gene>
    <name evidence="5" type="ORF">FIE12Z_11534</name>
</gene>
<dbReference type="InterPro" id="IPR001138">
    <property type="entry name" value="Zn2Cys6_DnaBD"/>
</dbReference>
<proteinExistence type="predicted"/>
<dbReference type="Pfam" id="PF04082">
    <property type="entry name" value="Fungal_trans"/>
    <property type="match status" value="1"/>
</dbReference>
<evidence type="ECO:0000313" key="6">
    <source>
        <dbReference type="Proteomes" id="UP000265631"/>
    </source>
</evidence>
<dbReference type="EMBL" id="PXXK01000452">
    <property type="protein sequence ID" value="RFN44208.1"/>
    <property type="molecule type" value="Genomic_DNA"/>
</dbReference>
<dbReference type="GO" id="GO:0003677">
    <property type="term" value="F:DNA binding"/>
    <property type="evidence" value="ECO:0007669"/>
    <property type="project" value="InterPro"/>
</dbReference>
<comment type="caution">
    <text evidence="5">The sequence shown here is derived from an EMBL/GenBank/DDBJ whole genome shotgun (WGS) entry which is preliminary data.</text>
</comment>
<dbReference type="GO" id="GO:0006351">
    <property type="term" value="P:DNA-templated transcription"/>
    <property type="evidence" value="ECO:0007669"/>
    <property type="project" value="InterPro"/>
</dbReference>
<dbReference type="GO" id="GO:0005634">
    <property type="term" value="C:nucleus"/>
    <property type="evidence" value="ECO:0007669"/>
    <property type="project" value="UniProtKB-SubCell"/>
</dbReference>
<dbReference type="PROSITE" id="PS50048">
    <property type="entry name" value="ZN2_CY6_FUNGAL_2"/>
    <property type="match status" value="1"/>
</dbReference>
<dbReference type="SMART" id="SM00066">
    <property type="entry name" value="GAL4"/>
    <property type="match status" value="1"/>
</dbReference>
<comment type="subcellular location">
    <subcellularLocation>
        <location evidence="1">Nucleus</location>
    </subcellularLocation>
</comment>
<sequence length="618" mass="69797">MDSVPRLRCEECKRRKRRCDKKLPCSSCQDAGLECNAIQRLRLPRGRSGQRSVEPPQLEQRVTRLESLLETYRIGLASQPPVTQSTPLSPLEAMPSNVVAHDFWKSLNEEVKGLRGILQVEDEDPDEPDATPLEASDIQLGPEGILLGHEPSHLFIYPSKKMHDALLDLYVQRVTIYCLRYAIYFMAICTITDAESEHMFLSSRLSLLRGYRQATEELLRRACFIRRPSIVVLQAFVLYLMGLRTCDTGVSSWSLVALACRTADALRLGDEDPGEFSLFDLEIRRRLLFAIGLLDSYSSLDRGTLPIMSGAQFSQRPCIVNDTDIWPQCTSIIPSPMPLDMAFSEILYESVVLHRNIIAMSCNAQVDWSAKLALVQNFERLTKEKYSQIREKDAPILRLLKIAARQIAVSMQLLLRRPPYRQVREKVPEDGFRVLAVAAGVLQVHMAPKDPELVQWNWKSWPKWHALAVVLAELCARPPGPEFDEFFPIAVEAFGRFAGEVADGKSGGIWKPMARLFKLAEQRKQAKANSMQVLLGPQPGTSASAPEIIERDAAGFTPCNLNLATSLDQIIMSEMPIPFQFDGDLEAYFPTPWDSWENTAQDIYFSDYMDTYGHNDTI</sequence>
<accession>A0A395M8K9</accession>
<evidence type="ECO:0000313" key="5">
    <source>
        <dbReference type="EMBL" id="RFN44208.1"/>
    </source>
</evidence>
<evidence type="ECO:0000256" key="1">
    <source>
        <dbReference type="ARBA" id="ARBA00004123"/>
    </source>
</evidence>
<dbReference type="PANTHER" id="PTHR31001">
    <property type="entry name" value="UNCHARACTERIZED TRANSCRIPTIONAL REGULATORY PROTEIN"/>
    <property type="match status" value="1"/>
</dbReference>
<dbReference type="InterPro" id="IPR007219">
    <property type="entry name" value="XnlR_reg_dom"/>
</dbReference>
<name>A0A395M8K9_9HYPO</name>
<dbReference type="InterPro" id="IPR036864">
    <property type="entry name" value="Zn2-C6_fun-type_DNA-bd_sf"/>
</dbReference>
<organism evidence="5 6">
    <name type="scientific">Fusarium flagelliforme</name>
    <dbReference type="NCBI Taxonomy" id="2675880"/>
    <lineage>
        <taxon>Eukaryota</taxon>
        <taxon>Fungi</taxon>
        <taxon>Dikarya</taxon>
        <taxon>Ascomycota</taxon>
        <taxon>Pezizomycotina</taxon>
        <taxon>Sordariomycetes</taxon>
        <taxon>Hypocreomycetidae</taxon>
        <taxon>Hypocreales</taxon>
        <taxon>Nectriaceae</taxon>
        <taxon>Fusarium</taxon>
        <taxon>Fusarium incarnatum-equiseti species complex</taxon>
    </lineage>
</organism>
<protein>
    <submittedName>
        <fullName evidence="5">Histone deacetylase</fullName>
    </submittedName>
</protein>
<dbReference type="Pfam" id="PF00172">
    <property type="entry name" value="Zn_clus"/>
    <property type="match status" value="1"/>
</dbReference>
<keyword evidence="2" id="KW-0479">Metal-binding</keyword>
<dbReference type="PANTHER" id="PTHR31001:SF85">
    <property type="entry name" value="ZN(II)2CYS6 TRANSCRIPTION FACTOR (EUROFUNG)"/>
    <property type="match status" value="1"/>
</dbReference>
<dbReference type="GO" id="GO:0000981">
    <property type="term" value="F:DNA-binding transcription factor activity, RNA polymerase II-specific"/>
    <property type="evidence" value="ECO:0007669"/>
    <property type="project" value="InterPro"/>
</dbReference>
<evidence type="ECO:0000259" key="4">
    <source>
        <dbReference type="PROSITE" id="PS50048"/>
    </source>
</evidence>
<evidence type="ECO:0000256" key="2">
    <source>
        <dbReference type="ARBA" id="ARBA00022723"/>
    </source>
</evidence>
<feature type="domain" description="Zn(2)-C6 fungal-type" evidence="4">
    <location>
        <begin position="8"/>
        <end position="35"/>
    </location>
</feature>
<dbReference type="Gene3D" id="4.10.240.10">
    <property type="entry name" value="Zn(2)-C6 fungal-type DNA-binding domain"/>
    <property type="match status" value="1"/>
</dbReference>